<evidence type="ECO:0000256" key="1">
    <source>
        <dbReference type="ARBA" id="ARBA00012528"/>
    </source>
</evidence>
<dbReference type="Proteomes" id="UP001162780">
    <property type="component" value="Chromosome"/>
</dbReference>
<dbReference type="SMART" id="SM00267">
    <property type="entry name" value="GGDEF"/>
    <property type="match status" value="1"/>
</dbReference>
<keyword evidence="3" id="KW-0472">Membrane</keyword>
<dbReference type="PANTHER" id="PTHR45138">
    <property type="entry name" value="REGULATORY COMPONENTS OF SENSORY TRANSDUCTION SYSTEM"/>
    <property type="match status" value="1"/>
</dbReference>
<dbReference type="InterPro" id="IPR000160">
    <property type="entry name" value="GGDEF_dom"/>
</dbReference>
<reference evidence="5" key="1">
    <citation type="submission" date="2022-11" db="EMBL/GenBank/DDBJ databases">
        <title>Methylomonas rapida sp. nov., Carotenoid-Producing Obligate Methanotrophs with High Growth Characteristics and Biotechnological Potential.</title>
        <authorList>
            <person name="Tikhonova E.N."/>
            <person name="Suleimanov R.Z."/>
            <person name="Miroshnikov K."/>
            <person name="Oshkin I.Y."/>
            <person name="Belova S.E."/>
            <person name="Danilova O.V."/>
            <person name="Ashikhmin A."/>
            <person name="Konopkin A."/>
            <person name="But S.Y."/>
            <person name="Khmelenina V.N."/>
            <person name="Kuznetsov N."/>
            <person name="Pimenov N.V."/>
            <person name="Dedysh S.N."/>
        </authorList>
    </citation>
    <scope>NUCLEOTIDE SEQUENCE</scope>
    <source>
        <strain evidence="5">MP1</strain>
    </source>
</reference>
<dbReference type="InterPro" id="IPR029787">
    <property type="entry name" value="Nucleotide_cyclase"/>
</dbReference>
<dbReference type="PANTHER" id="PTHR45138:SF9">
    <property type="entry name" value="DIGUANYLATE CYCLASE DGCM-RELATED"/>
    <property type="match status" value="1"/>
</dbReference>
<dbReference type="CDD" id="cd01949">
    <property type="entry name" value="GGDEF"/>
    <property type="match status" value="1"/>
</dbReference>
<dbReference type="NCBIfam" id="TIGR00254">
    <property type="entry name" value="GGDEF"/>
    <property type="match status" value="1"/>
</dbReference>
<feature type="transmembrane region" description="Helical" evidence="3">
    <location>
        <begin position="15"/>
        <end position="34"/>
    </location>
</feature>
<dbReference type="SUPFAM" id="SSF55073">
    <property type="entry name" value="Nucleotide cyclase"/>
    <property type="match status" value="1"/>
</dbReference>
<dbReference type="EMBL" id="CP113517">
    <property type="protein sequence ID" value="WAR45073.1"/>
    <property type="molecule type" value="Genomic_DNA"/>
</dbReference>
<keyword evidence="5" id="KW-0808">Transferase</keyword>
<dbReference type="InterPro" id="IPR043128">
    <property type="entry name" value="Rev_trsase/Diguanyl_cyclase"/>
</dbReference>
<evidence type="ECO:0000313" key="6">
    <source>
        <dbReference type="Proteomes" id="UP001162780"/>
    </source>
</evidence>
<sequence length="545" mass="61714">MTNDKMQSVLAEPRFRLLILFAVLLFIGLSLLIFKAFSSYQHTQEKTTQLQQHADAILYFDEVLTMSARMAAFTGKQYWEVRYHACVPKLDLALQNTLALFPDAQEALEATREANLNLIDLELQALRLASKGQLRQASEILFSPDYEKDKKIYSAGLTRLQEHITAYKNTIQNQIRRSTQLSLGVAALMFLFIVLVLVYILRLLDSRLKLEAMTSNLSRHFIQHSQENIESNIQWALQLLACQSRANHCYLLNCAPQNNTRCPIEWRFPAESPSLLSAIPALAEKCQAWLQSQRDHNGIWYWPDRKTSAENQTMQKTILKTLHSKTLLGASTARADGDKFMLVLASGRRNLKLGKADSDLLHTIIEIIMRAIENKNKENDLLRLATTDALTGIANRRHFSDQLRNELMRVQRTRQASALMMLDIDFFKHVNDSYGHTAGDAVLSHVALYAQTRLRQIDIIGRIGGEEFCVIVPNRDAENALIAAERLRLGIENEVIATDAGSIRITVSIGVTLLKSDDQLESAMKRVDAALYIAKNNGRNRIQLV</sequence>
<dbReference type="Pfam" id="PF00990">
    <property type="entry name" value="GGDEF"/>
    <property type="match status" value="1"/>
</dbReference>
<keyword evidence="5" id="KW-0548">Nucleotidyltransferase</keyword>
<dbReference type="InterPro" id="IPR050469">
    <property type="entry name" value="Diguanylate_Cyclase"/>
</dbReference>
<keyword evidence="6" id="KW-1185">Reference proteome</keyword>
<evidence type="ECO:0000259" key="4">
    <source>
        <dbReference type="PROSITE" id="PS50887"/>
    </source>
</evidence>
<protein>
    <recommendedName>
        <fullName evidence="1">diguanylate cyclase</fullName>
        <ecNumber evidence="1">2.7.7.65</ecNumber>
    </recommendedName>
</protein>
<accession>A0ABY7GKR0</accession>
<feature type="transmembrane region" description="Helical" evidence="3">
    <location>
        <begin position="181"/>
        <end position="201"/>
    </location>
</feature>
<dbReference type="Gene3D" id="3.30.70.270">
    <property type="match status" value="1"/>
</dbReference>
<dbReference type="PROSITE" id="PS50887">
    <property type="entry name" value="GGDEF"/>
    <property type="match status" value="1"/>
</dbReference>
<evidence type="ECO:0000313" key="5">
    <source>
        <dbReference type="EMBL" id="WAR45073.1"/>
    </source>
</evidence>
<gene>
    <name evidence="5" type="ORF">NM686_000770</name>
</gene>
<proteinExistence type="predicted"/>
<name>A0ABY7GKR0_9GAMM</name>
<dbReference type="RefSeq" id="WP_255190039.1">
    <property type="nucleotide sequence ID" value="NZ_CP113517.1"/>
</dbReference>
<evidence type="ECO:0000256" key="2">
    <source>
        <dbReference type="ARBA" id="ARBA00034247"/>
    </source>
</evidence>
<organism evidence="5 6">
    <name type="scientific">Methylomonas rapida</name>
    <dbReference type="NCBI Taxonomy" id="2963939"/>
    <lineage>
        <taxon>Bacteria</taxon>
        <taxon>Pseudomonadati</taxon>
        <taxon>Pseudomonadota</taxon>
        <taxon>Gammaproteobacteria</taxon>
        <taxon>Methylococcales</taxon>
        <taxon>Methylococcaceae</taxon>
        <taxon>Methylomonas</taxon>
    </lineage>
</organism>
<dbReference type="GO" id="GO:0052621">
    <property type="term" value="F:diguanylate cyclase activity"/>
    <property type="evidence" value="ECO:0007669"/>
    <property type="project" value="UniProtKB-EC"/>
</dbReference>
<feature type="domain" description="GGDEF" evidence="4">
    <location>
        <begin position="415"/>
        <end position="545"/>
    </location>
</feature>
<keyword evidence="3" id="KW-0812">Transmembrane</keyword>
<dbReference type="EC" id="2.7.7.65" evidence="1"/>
<comment type="catalytic activity">
    <reaction evidence="2">
        <text>2 GTP = 3',3'-c-di-GMP + 2 diphosphate</text>
        <dbReference type="Rhea" id="RHEA:24898"/>
        <dbReference type="ChEBI" id="CHEBI:33019"/>
        <dbReference type="ChEBI" id="CHEBI:37565"/>
        <dbReference type="ChEBI" id="CHEBI:58805"/>
        <dbReference type="EC" id="2.7.7.65"/>
    </reaction>
</comment>
<keyword evidence="3" id="KW-1133">Transmembrane helix</keyword>
<evidence type="ECO:0000256" key="3">
    <source>
        <dbReference type="SAM" id="Phobius"/>
    </source>
</evidence>